<accession>A0AAW1TNI5</accession>
<evidence type="ECO:0000313" key="1">
    <source>
        <dbReference type="EMBL" id="KAK9871885.1"/>
    </source>
</evidence>
<dbReference type="EMBL" id="JARQZJ010000008">
    <property type="protein sequence ID" value="KAK9871885.1"/>
    <property type="molecule type" value="Genomic_DNA"/>
</dbReference>
<dbReference type="Proteomes" id="UP001431783">
    <property type="component" value="Unassembled WGS sequence"/>
</dbReference>
<name>A0AAW1TNI5_9CUCU</name>
<protein>
    <submittedName>
        <fullName evidence="1">Uncharacterized protein</fullName>
    </submittedName>
</protein>
<organism evidence="1 2">
    <name type="scientific">Henosepilachna vigintioctopunctata</name>
    <dbReference type="NCBI Taxonomy" id="420089"/>
    <lineage>
        <taxon>Eukaryota</taxon>
        <taxon>Metazoa</taxon>
        <taxon>Ecdysozoa</taxon>
        <taxon>Arthropoda</taxon>
        <taxon>Hexapoda</taxon>
        <taxon>Insecta</taxon>
        <taxon>Pterygota</taxon>
        <taxon>Neoptera</taxon>
        <taxon>Endopterygota</taxon>
        <taxon>Coleoptera</taxon>
        <taxon>Polyphaga</taxon>
        <taxon>Cucujiformia</taxon>
        <taxon>Coccinelloidea</taxon>
        <taxon>Coccinellidae</taxon>
        <taxon>Epilachninae</taxon>
        <taxon>Epilachnini</taxon>
        <taxon>Henosepilachna</taxon>
    </lineage>
</organism>
<comment type="caution">
    <text evidence="1">The sequence shown here is derived from an EMBL/GenBank/DDBJ whole genome shotgun (WGS) entry which is preliminary data.</text>
</comment>
<evidence type="ECO:0000313" key="2">
    <source>
        <dbReference type="Proteomes" id="UP001431783"/>
    </source>
</evidence>
<keyword evidence="2" id="KW-1185">Reference proteome</keyword>
<reference evidence="1 2" key="1">
    <citation type="submission" date="2023-03" db="EMBL/GenBank/DDBJ databases">
        <title>Genome insight into feeding habits of ladybird beetles.</title>
        <authorList>
            <person name="Li H.-S."/>
            <person name="Huang Y.-H."/>
            <person name="Pang H."/>
        </authorList>
    </citation>
    <scope>NUCLEOTIDE SEQUENCE [LARGE SCALE GENOMIC DNA]</scope>
    <source>
        <strain evidence="1">SYSU_2023b</strain>
        <tissue evidence="1">Whole body</tissue>
    </source>
</reference>
<proteinExistence type="predicted"/>
<gene>
    <name evidence="1" type="ORF">WA026_015134</name>
</gene>
<sequence>MNFQVLITIVLLSERMNESFQIGPYIPDEKVRDPICLYIRSTRCEDNSDKVVLIVRACGEIIHAGDFGGEKFLCDFLSTCHEHPKTWQCSVLNKEIDCHNCITRDKMDESIAMWRARESSKIDNKKKMLSDSFHQTKWMK</sequence>
<dbReference type="AlphaFoldDB" id="A0AAW1TNI5"/>